<name>A0A1B9GRZ4_9TREE</name>
<keyword evidence="3" id="KW-1185">Reference proteome</keyword>
<reference evidence="2 3" key="1">
    <citation type="submission" date="2013-07" db="EMBL/GenBank/DDBJ databases">
        <title>The Genome Sequence of Cryptococcus heveanensis BCC8398.</title>
        <authorList>
            <consortium name="The Broad Institute Genome Sequencing Platform"/>
            <person name="Cuomo C."/>
            <person name="Litvintseva A."/>
            <person name="Chen Y."/>
            <person name="Heitman J."/>
            <person name="Sun S."/>
            <person name="Springer D."/>
            <person name="Dromer F."/>
            <person name="Young S.K."/>
            <person name="Zeng Q."/>
            <person name="Gargeya S."/>
            <person name="Fitzgerald M."/>
            <person name="Abouelleil A."/>
            <person name="Alvarado L."/>
            <person name="Berlin A.M."/>
            <person name="Chapman S.B."/>
            <person name="Dewar J."/>
            <person name="Goldberg J."/>
            <person name="Griggs A."/>
            <person name="Gujja S."/>
            <person name="Hansen M."/>
            <person name="Howarth C."/>
            <person name="Imamovic A."/>
            <person name="Larimer J."/>
            <person name="McCowan C."/>
            <person name="Murphy C."/>
            <person name="Pearson M."/>
            <person name="Priest M."/>
            <person name="Roberts A."/>
            <person name="Saif S."/>
            <person name="Shea T."/>
            <person name="Sykes S."/>
            <person name="Wortman J."/>
            <person name="Nusbaum C."/>
            <person name="Birren B."/>
        </authorList>
    </citation>
    <scope>NUCLEOTIDE SEQUENCE [LARGE SCALE GENOMIC DNA]</scope>
    <source>
        <strain evidence="2 3">BCC8398</strain>
    </source>
</reference>
<feature type="compositionally biased region" description="Low complexity" evidence="1">
    <location>
        <begin position="1"/>
        <end position="19"/>
    </location>
</feature>
<evidence type="ECO:0000313" key="3">
    <source>
        <dbReference type="Proteomes" id="UP000092666"/>
    </source>
</evidence>
<dbReference type="Proteomes" id="UP000092666">
    <property type="component" value="Unassembled WGS sequence"/>
</dbReference>
<dbReference type="EMBL" id="KI669503">
    <property type="protein sequence ID" value="OCF33796.1"/>
    <property type="molecule type" value="Genomic_DNA"/>
</dbReference>
<dbReference type="AlphaFoldDB" id="A0A1B9GRZ4"/>
<sequence>MSYPFASSSSSSPSRCSTPATLSLPGTPSMPASPAMSFHSRESTAETMDLMIPSNSPHMGRRSRHGAGFWTSLMHPHGKSVQREEPEDEMMHIDSPADAFSFTSPPLRPVCTLRAAYQCSETSSLIPPSFYPGQSIPVVLTFELDRFSSLPHELKPTLTMSLIGTLHLPHSAPRTIICVSVSLSEGLALWARDAQQTYAHNPPRPSECSIDPSYGLPGGTYSLPLTVQVPSTPRLPPSFTVRSSTFAVTYALAVTLTSDDPALPGAGARVVLAETAKPFEMLPETLPTRAPKYVTQSFYVKTDFLPMPFPIIDDSTRTMAPQPILPLIRHRQNTRWSIHPYIPTTAYSPTSAIPFTLTLTPPSLADFDLNLEGIHPSFGSPITHPTFQILIRLALVRREHSSLSPAETRDAAGHGLVHEEEIVSRWGWIESSSEDKITLKDIALPLMPLGVSTWRHGMSTMLNVGPAASANGGEEAISVSSTFHMNVTLAFLSITPGSPVLSDYLPAAFSSASPVHIPPPGVFTQPMASSSRHHAHTHSGSAGYLNMARLKRSFPGTIKTLPLPIVVGSVSEPRGAMHNTRWSDLHLERNAGGREVGRMIHGEGVSCENGWIMPPPSYEEALQAAPYEYEV</sequence>
<accession>A0A1B9GRZ4</accession>
<evidence type="ECO:0000256" key="1">
    <source>
        <dbReference type="SAM" id="MobiDB-lite"/>
    </source>
</evidence>
<dbReference type="OrthoDB" id="2561733at2759"/>
<gene>
    <name evidence="2" type="ORF">I316_04508</name>
</gene>
<reference evidence="3" key="2">
    <citation type="submission" date="2013-12" db="EMBL/GenBank/DDBJ databases">
        <title>Evolution of pathogenesis and genome organization in the Tremellales.</title>
        <authorList>
            <person name="Cuomo C."/>
            <person name="Litvintseva A."/>
            <person name="Heitman J."/>
            <person name="Chen Y."/>
            <person name="Sun S."/>
            <person name="Springer D."/>
            <person name="Dromer F."/>
            <person name="Young S."/>
            <person name="Zeng Q."/>
            <person name="Chapman S."/>
            <person name="Gujja S."/>
            <person name="Saif S."/>
            <person name="Birren B."/>
        </authorList>
    </citation>
    <scope>NUCLEOTIDE SEQUENCE [LARGE SCALE GENOMIC DNA]</scope>
    <source>
        <strain evidence="3">BCC8398</strain>
    </source>
</reference>
<evidence type="ECO:0000313" key="2">
    <source>
        <dbReference type="EMBL" id="OCF33796.1"/>
    </source>
</evidence>
<protein>
    <submittedName>
        <fullName evidence="2">Uncharacterized protein</fullName>
    </submittedName>
</protein>
<proteinExistence type="predicted"/>
<feature type="region of interest" description="Disordered" evidence="1">
    <location>
        <begin position="1"/>
        <end position="43"/>
    </location>
</feature>
<organism evidence="2 3">
    <name type="scientific">Kwoniella heveanensis BCC8398</name>
    <dbReference type="NCBI Taxonomy" id="1296120"/>
    <lineage>
        <taxon>Eukaryota</taxon>
        <taxon>Fungi</taxon>
        <taxon>Dikarya</taxon>
        <taxon>Basidiomycota</taxon>
        <taxon>Agaricomycotina</taxon>
        <taxon>Tremellomycetes</taxon>
        <taxon>Tremellales</taxon>
        <taxon>Cryptococcaceae</taxon>
        <taxon>Kwoniella</taxon>
    </lineage>
</organism>